<protein>
    <recommendedName>
        <fullName evidence="2">protein-glutamate O-methyltransferase</fullName>
        <ecNumber evidence="2">2.1.1.80</ecNumber>
    </recommendedName>
</protein>
<dbReference type="InterPro" id="IPR022641">
    <property type="entry name" value="CheR_N"/>
</dbReference>
<dbReference type="SUPFAM" id="SSF47757">
    <property type="entry name" value="Chemotaxis receptor methyltransferase CheR, N-terminal domain"/>
    <property type="match status" value="1"/>
</dbReference>
<keyword evidence="8" id="KW-1185">Reference proteome</keyword>
<dbReference type="PANTHER" id="PTHR24422:SF21">
    <property type="entry name" value="CHEMOTAXIS PROTEIN METHYLTRANSFERASE 1"/>
    <property type="match status" value="1"/>
</dbReference>
<dbReference type="CDD" id="cd02440">
    <property type="entry name" value="AdoMet_MTases"/>
    <property type="match status" value="1"/>
</dbReference>
<dbReference type="GO" id="GO:0032259">
    <property type="term" value="P:methylation"/>
    <property type="evidence" value="ECO:0007669"/>
    <property type="project" value="UniProtKB-KW"/>
</dbReference>
<dbReference type="EC" id="2.1.1.80" evidence="2"/>
<comment type="catalytic activity">
    <reaction evidence="1">
        <text>L-glutamyl-[protein] + S-adenosyl-L-methionine = [protein]-L-glutamate 5-O-methyl ester + S-adenosyl-L-homocysteine</text>
        <dbReference type="Rhea" id="RHEA:24452"/>
        <dbReference type="Rhea" id="RHEA-COMP:10208"/>
        <dbReference type="Rhea" id="RHEA-COMP:10311"/>
        <dbReference type="ChEBI" id="CHEBI:29973"/>
        <dbReference type="ChEBI" id="CHEBI:57856"/>
        <dbReference type="ChEBI" id="CHEBI:59789"/>
        <dbReference type="ChEBI" id="CHEBI:82795"/>
        <dbReference type="EC" id="2.1.1.80"/>
    </reaction>
</comment>
<dbReference type="EMBL" id="JBHLUN010000008">
    <property type="protein sequence ID" value="MFC0409035.1"/>
    <property type="molecule type" value="Genomic_DNA"/>
</dbReference>
<dbReference type="Gene3D" id="3.40.50.150">
    <property type="entry name" value="Vaccinia Virus protein VP39"/>
    <property type="match status" value="1"/>
</dbReference>
<name>A0ABV6JTI2_9PROT</name>
<dbReference type="Proteomes" id="UP001589865">
    <property type="component" value="Unassembled WGS sequence"/>
</dbReference>
<dbReference type="InterPro" id="IPR036804">
    <property type="entry name" value="CheR_N_sf"/>
</dbReference>
<evidence type="ECO:0000256" key="5">
    <source>
        <dbReference type="ARBA" id="ARBA00022691"/>
    </source>
</evidence>
<evidence type="ECO:0000256" key="4">
    <source>
        <dbReference type="ARBA" id="ARBA00022679"/>
    </source>
</evidence>
<dbReference type="Pfam" id="PF01739">
    <property type="entry name" value="CheR"/>
    <property type="match status" value="1"/>
</dbReference>
<evidence type="ECO:0000256" key="1">
    <source>
        <dbReference type="ARBA" id="ARBA00001541"/>
    </source>
</evidence>
<evidence type="ECO:0000256" key="3">
    <source>
        <dbReference type="ARBA" id="ARBA00022603"/>
    </source>
</evidence>
<reference evidence="7 8" key="1">
    <citation type="submission" date="2024-09" db="EMBL/GenBank/DDBJ databases">
        <authorList>
            <person name="Sun Q."/>
            <person name="Mori K."/>
        </authorList>
    </citation>
    <scope>NUCLEOTIDE SEQUENCE [LARGE SCALE GENOMIC DNA]</scope>
    <source>
        <strain evidence="7 8">TBRC 5777</strain>
    </source>
</reference>
<dbReference type="PRINTS" id="PR00996">
    <property type="entry name" value="CHERMTFRASE"/>
</dbReference>
<dbReference type="GO" id="GO:0008168">
    <property type="term" value="F:methyltransferase activity"/>
    <property type="evidence" value="ECO:0007669"/>
    <property type="project" value="UniProtKB-KW"/>
</dbReference>
<keyword evidence="5" id="KW-0949">S-adenosyl-L-methionine</keyword>
<keyword evidence="3 7" id="KW-0489">Methyltransferase</keyword>
<dbReference type="PROSITE" id="PS50123">
    <property type="entry name" value="CHER"/>
    <property type="match status" value="1"/>
</dbReference>
<dbReference type="InterPro" id="IPR029063">
    <property type="entry name" value="SAM-dependent_MTases_sf"/>
</dbReference>
<dbReference type="Pfam" id="PF03705">
    <property type="entry name" value="CheR_N"/>
    <property type="match status" value="1"/>
</dbReference>
<gene>
    <name evidence="7" type="ORF">ACFFGY_12300</name>
</gene>
<dbReference type="InterPro" id="IPR022642">
    <property type="entry name" value="CheR_C"/>
</dbReference>
<accession>A0ABV6JTI2</accession>
<proteinExistence type="predicted"/>
<dbReference type="PANTHER" id="PTHR24422">
    <property type="entry name" value="CHEMOTAXIS PROTEIN METHYLTRANSFERASE"/>
    <property type="match status" value="1"/>
</dbReference>
<evidence type="ECO:0000259" key="6">
    <source>
        <dbReference type="PROSITE" id="PS50123"/>
    </source>
</evidence>
<feature type="domain" description="CheR-type methyltransferase" evidence="6">
    <location>
        <begin position="1"/>
        <end position="272"/>
    </location>
</feature>
<organism evidence="7 8">
    <name type="scientific">Roseomonas elaeocarpi</name>
    <dbReference type="NCBI Taxonomy" id="907779"/>
    <lineage>
        <taxon>Bacteria</taxon>
        <taxon>Pseudomonadati</taxon>
        <taxon>Pseudomonadota</taxon>
        <taxon>Alphaproteobacteria</taxon>
        <taxon>Acetobacterales</taxon>
        <taxon>Roseomonadaceae</taxon>
        <taxon>Roseomonas</taxon>
    </lineage>
</organism>
<sequence>MSPAAFNTIATLVRARSGIVLGEDKGYMLDTRLSGILRENRLSGLDALAAKLQGVGAEPLARAVTEALTTNESSFFRDGKPFDHLRGVLPKLAAARSPGQRLRIWSAACSTGQEAYSVAMILSDLAAQLGGRPAEILGTDLSREVVARAQEGVFTQFEVQRGLPIQMLVKHFRQDGTRWQISPALRAMVRFEQGNLLDNHAGRGSFDVIFCRNVLIYFDAPTKRRVLEALADRLLPDGVLYLGGAETVLGITERLVPVTGERGPHVLRGRQGAAG</sequence>
<keyword evidence="4" id="KW-0808">Transferase</keyword>
<comment type="caution">
    <text evidence="7">The sequence shown here is derived from an EMBL/GenBank/DDBJ whole genome shotgun (WGS) entry which is preliminary data.</text>
</comment>
<dbReference type="SMART" id="SM00138">
    <property type="entry name" value="MeTrc"/>
    <property type="match status" value="1"/>
</dbReference>
<evidence type="ECO:0000313" key="7">
    <source>
        <dbReference type="EMBL" id="MFC0409035.1"/>
    </source>
</evidence>
<evidence type="ECO:0000313" key="8">
    <source>
        <dbReference type="Proteomes" id="UP001589865"/>
    </source>
</evidence>
<dbReference type="Gene3D" id="1.10.155.10">
    <property type="entry name" value="Chemotaxis receptor methyltransferase CheR, N-terminal domain"/>
    <property type="match status" value="1"/>
</dbReference>
<evidence type="ECO:0000256" key="2">
    <source>
        <dbReference type="ARBA" id="ARBA00012534"/>
    </source>
</evidence>
<dbReference type="InterPro" id="IPR050903">
    <property type="entry name" value="Bact_Chemotaxis_MeTrfase"/>
</dbReference>
<dbReference type="InterPro" id="IPR000780">
    <property type="entry name" value="CheR_MeTrfase"/>
</dbReference>
<dbReference type="RefSeq" id="WP_377044787.1">
    <property type="nucleotide sequence ID" value="NZ_JBHLUN010000008.1"/>
</dbReference>
<dbReference type="SUPFAM" id="SSF53335">
    <property type="entry name" value="S-adenosyl-L-methionine-dependent methyltransferases"/>
    <property type="match status" value="1"/>
</dbReference>